<dbReference type="PANTHER" id="PTHR21600">
    <property type="entry name" value="MITOCHONDRIAL RNA PSEUDOURIDINE SYNTHASE"/>
    <property type="match status" value="1"/>
</dbReference>
<evidence type="ECO:0000256" key="5">
    <source>
        <dbReference type="SAM" id="MobiDB-lite"/>
    </source>
</evidence>
<dbReference type="SUPFAM" id="SSF55120">
    <property type="entry name" value="Pseudouridine synthase"/>
    <property type="match status" value="1"/>
</dbReference>
<comment type="catalytic activity">
    <reaction evidence="1">
        <text>a uridine in RNA = a pseudouridine in RNA</text>
        <dbReference type="Rhea" id="RHEA:48348"/>
        <dbReference type="Rhea" id="RHEA-COMP:12068"/>
        <dbReference type="Rhea" id="RHEA-COMP:12069"/>
        <dbReference type="ChEBI" id="CHEBI:65314"/>
        <dbReference type="ChEBI" id="CHEBI:65315"/>
    </reaction>
</comment>
<dbReference type="InterPro" id="IPR020103">
    <property type="entry name" value="PsdUridine_synth_cat_dom_sf"/>
</dbReference>
<dbReference type="SUPFAM" id="SSF55174">
    <property type="entry name" value="Alpha-L RNA-binding motif"/>
    <property type="match status" value="1"/>
</dbReference>
<dbReference type="CDD" id="cd00165">
    <property type="entry name" value="S4"/>
    <property type="match status" value="1"/>
</dbReference>
<dbReference type="InterPro" id="IPR036986">
    <property type="entry name" value="S4_RNA-bd_sf"/>
</dbReference>
<evidence type="ECO:0000313" key="7">
    <source>
        <dbReference type="EMBL" id="KAI5078185.1"/>
    </source>
</evidence>
<dbReference type="InterPro" id="IPR006145">
    <property type="entry name" value="PsdUridine_synth_RsuA/RluA"/>
</dbReference>
<reference evidence="7" key="1">
    <citation type="submission" date="2021-01" db="EMBL/GenBank/DDBJ databases">
        <title>Adiantum capillus-veneris genome.</title>
        <authorList>
            <person name="Fang Y."/>
            <person name="Liao Q."/>
        </authorList>
    </citation>
    <scope>NUCLEOTIDE SEQUENCE</scope>
    <source>
        <strain evidence="7">H3</strain>
        <tissue evidence="7">Leaf</tissue>
    </source>
</reference>
<feature type="compositionally biased region" description="Acidic residues" evidence="5">
    <location>
        <begin position="174"/>
        <end position="195"/>
    </location>
</feature>
<dbReference type="PANTHER" id="PTHR21600:SF87">
    <property type="entry name" value="RNA PSEUDOURIDYLATE SYNTHASE DOMAIN-CONTAINING PROTEIN 1"/>
    <property type="match status" value="1"/>
</dbReference>
<dbReference type="Gene3D" id="3.10.290.10">
    <property type="entry name" value="RNA-binding S4 domain"/>
    <property type="match status" value="1"/>
</dbReference>
<dbReference type="GO" id="GO:0009982">
    <property type="term" value="F:pseudouridine synthase activity"/>
    <property type="evidence" value="ECO:0007669"/>
    <property type="project" value="InterPro"/>
</dbReference>
<evidence type="ECO:0000259" key="6">
    <source>
        <dbReference type="SMART" id="SM00363"/>
    </source>
</evidence>
<evidence type="ECO:0000256" key="2">
    <source>
        <dbReference type="ARBA" id="ARBA00010876"/>
    </source>
</evidence>
<sequence length="421" mass="46105">MRSLTMTQLAPSARAGISLQRNMLHVWGCRTCCSTPLSTASSPSSEDGITFDGTVQDGKLRLDLWLASQLPSHISRARVQSSIRSGLAFVNGQPVDKVSYSLRSGDHVKCAIAALTPLKAEPEDICLDIVYEDDHVLVVNKPAQMVTHPAPGNWNGTLVNALVHHCELPVACEATDETSGEEPEEDSFDDEDEQLDQSQNLNSSVYIGVPLAVRPGIVHRLDKGTSGLLVIAKDEHAHEHLSKQFKDRTVKRSYLSLVCGTPSRKRGRVDAAIGRDIRNRIRMAVVPNSSSNKRARNAVSGFEVLEVLANGGAALMEWKLETGRTHQIRVHAQYLGHPLLGDDVYGGTRGAALSCILPKIQSSTHGLARKLISQLQRPSLHAATLGFIHPRNLKEMTFSCPLPSDFEELWLQLKSFNNNIL</sequence>
<comment type="similarity">
    <text evidence="2">Belongs to the pseudouridine synthase RluA family.</text>
</comment>
<dbReference type="GO" id="GO:0003723">
    <property type="term" value="F:RNA binding"/>
    <property type="evidence" value="ECO:0007669"/>
    <property type="project" value="UniProtKB-KW"/>
</dbReference>
<feature type="region of interest" description="Disordered" evidence="5">
    <location>
        <begin position="173"/>
        <end position="195"/>
    </location>
</feature>
<dbReference type="GO" id="GO:0000455">
    <property type="term" value="P:enzyme-directed rRNA pseudouridine synthesis"/>
    <property type="evidence" value="ECO:0007669"/>
    <property type="project" value="TreeGrafter"/>
</dbReference>
<evidence type="ECO:0000256" key="3">
    <source>
        <dbReference type="ARBA" id="ARBA00023235"/>
    </source>
</evidence>
<keyword evidence="4" id="KW-0694">RNA-binding</keyword>
<dbReference type="OrthoDB" id="418349at2759"/>
<feature type="domain" description="RNA-binding S4" evidence="6">
    <location>
        <begin position="60"/>
        <end position="126"/>
    </location>
</feature>
<dbReference type="InterPro" id="IPR050188">
    <property type="entry name" value="RluA_PseudoU_synthase"/>
</dbReference>
<name>A0A9D4V2D0_ADICA</name>
<dbReference type="Proteomes" id="UP000886520">
    <property type="component" value="Chromosome 7"/>
</dbReference>
<dbReference type="CDD" id="cd02869">
    <property type="entry name" value="PseudoU_synth_RluA_like"/>
    <property type="match status" value="1"/>
</dbReference>
<dbReference type="AlphaFoldDB" id="A0A9D4V2D0"/>
<comment type="caution">
    <text evidence="7">The sequence shown here is derived from an EMBL/GenBank/DDBJ whole genome shotgun (WGS) entry which is preliminary data.</text>
</comment>
<dbReference type="Gene3D" id="3.30.2350.10">
    <property type="entry name" value="Pseudouridine synthase"/>
    <property type="match status" value="2"/>
</dbReference>
<gene>
    <name evidence="7" type="ORF">GOP47_0008009</name>
</gene>
<dbReference type="Pfam" id="PF00849">
    <property type="entry name" value="PseudoU_synth_2"/>
    <property type="match status" value="1"/>
</dbReference>
<keyword evidence="8" id="KW-1185">Reference proteome</keyword>
<keyword evidence="3" id="KW-0413">Isomerase</keyword>
<dbReference type="Pfam" id="PF01479">
    <property type="entry name" value="S4"/>
    <property type="match status" value="1"/>
</dbReference>
<proteinExistence type="inferred from homology"/>
<dbReference type="InterPro" id="IPR002942">
    <property type="entry name" value="S4_RNA-bd"/>
</dbReference>
<protein>
    <recommendedName>
        <fullName evidence="6">RNA-binding S4 domain-containing protein</fullName>
    </recommendedName>
</protein>
<evidence type="ECO:0000256" key="4">
    <source>
        <dbReference type="PROSITE-ProRule" id="PRU00182"/>
    </source>
</evidence>
<dbReference type="InterPro" id="IPR006224">
    <property type="entry name" value="PsdUridine_synth_RluA-like_CS"/>
</dbReference>
<dbReference type="PROSITE" id="PS01129">
    <property type="entry name" value="PSI_RLU"/>
    <property type="match status" value="1"/>
</dbReference>
<accession>A0A9D4V2D0</accession>
<evidence type="ECO:0000313" key="8">
    <source>
        <dbReference type="Proteomes" id="UP000886520"/>
    </source>
</evidence>
<evidence type="ECO:0000256" key="1">
    <source>
        <dbReference type="ARBA" id="ARBA00000073"/>
    </source>
</evidence>
<dbReference type="EMBL" id="JABFUD020000007">
    <property type="protein sequence ID" value="KAI5078185.1"/>
    <property type="molecule type" value="Genomic_DNA"/>
</dbReference>
<dbReference type="SMART" id="SM00363">
    <property type="entry name" value="S4"/>
    <property type="match status" value="1"/>
</dbReference>
<dbReference type="PROSITE" id="PS50889">
    <property type="entry name" value="S4"/>
    <property type="match status" value="1"/>
</dbReference>
<organism evidence="7 8">
    <name type="scientific">Adiantum capillus-veneris</name>
    <name type="common">Maidenhair fern</name>
    <dbReference type="NCBI Taxonomy" id="13818"/>
    <lineage>
        <taxon>Eukaryota</taxon>
        <taxon>Viridiplantae</taxon>
        <taxon>Streptophyta</taxon>
        <taxon>Embryophyta</taxon>
        <taxon>Tracheophyta</taxon>
        <taxon>Polypodiopsida</taxon>
        <taxon>Polypodiidae</taxon>
        <taxon>Polypodiales</taxon>
        <taxon>Pteridineae</taxon>
        <taxon>Pteridaceae</taxon>
        <taxon>Vittarioideae</taxon>
        <taxon>Adiantum</taxon>
    </lineage>
</organism>